<dbReference type="InterPro" id="IPR053707">
    <property type="entry name" value="UPF0637_domain_sf"/>
</dbReference>
<gene>
    <name evidence="1" type="ORF">ABN16_00835</name>
</gene>
<evidence type="ECO:0000313" key="1">
    <source>
        <dbReference type="EMBL" id="AKP63680.1"/>
    </source>
</evidence>
<protein>
    <submittedName>
        <fullName evidence="1">Uncharacterized protein</fullName>
    </submittedName>
</protein>
<dbReference type="Pfam" id="PF06335">
    <property type="entry name" value="DUF1054"/>
    <property type="match status" value="1"/>
</dbReference>
<dbReference type="InterPro" id="IPR009403">
    <property type="entry name" value="UPF0637"/>
</dbReference>
<sequence length="199" mass="22972">MYQDQDFRVWDDQTLPGRLGKIRAQIDPKFQQTVTELVPVFAELAVPIYDHISLHRRRSKNPPPDTWVAFSTSKRGYKMLPHIEVGFWDDRFFIWLAVLQEAKDRQALLSRLKEDTVMQLPAGFACGGDHTDKDCGVPLIRENYQALMATQPNRHAEWQVGRNFMRGSDFFAVSAAEQTQIIQATVRALLPLYDQLIRI</sequence>
<dbReference type="Proteomes" id="UP000036000">
    <property type="component" value="Chromosome"/>
</dbReference>
<name>A0AAC8UT75_9LACO</name>
<proteinExistence type="predicted"/>
<evidence type="ECO:0000313" key="2">
    <source>
        <dbReference type="Proteomes" id="UP000036000"/>
    </source>
</evidence>
<keyword evidence="2" id="KW-1185">Reference proteome</keyword>
<organism evidence="1 2">
    <name type="scientific">Levilactobacillus koreensis</name>
    <dbReference type="NCBI Taxonomy" id="637971"/>
    <lineage>
        <taxon>Bacteria</taxon>
        <taxon>Bacillati</taxon>
        <taxon>Bacillota</taxon>
        <taxon>Bacilli</taxon>
        <taxon>Lactobacillales</taxon>
        <taxon>Lactobacillaceae</taxon>
        <taxon>Levilactobacillus</taxon>
    </lineage>
</organism>
<reference evidence="1 2" key="1">
    <citation type="submission" date="2015-07" db="EMBL/GenBank/DDBJ databases">
        <title>Lactobacillus korensis/26-25/ whole genome sequencing.</title>
        <authorList>
            <person name="Kim M.K."/>
            <person name="Im W.-T."/>
            <person name="Srinivasan S."/>
            <person name="Lee J.-J."/>
        </authorList>
    </citation>
    <scope>NUCLEOTIDE SEQUENCE [LARGE SCALE GENOMIC DNA]</scope>
    <source>
        <strain evidence="1 2">26-25</strain>
    </source>
</reference>
<dbReference type="EMBL" id="CP012033">
    <property type="protein sequence ID" value="AKP63680.1"/>
    <property type="molecule type" value="Genomic_DNA"/>
</dbReference>
<dbReference type="RefSeq" id="WP_048732149.1">
    <property type="nucleotide sequence ID" value="NZ_CP012033.1"/>
</dbReference>
<dbReference type="KEGG" id="lko:ABN16_00835"/>
<dbReference type="AlphaFoldDB" id="A0AAC8UT75"/>
<accession>A0AAC8UT75</accession>
<dbReference type="SUPFAM" id="SSF142913">
    <property type="entry name" value="YktB/PF0168-like"/>
    <property type="match status" value="1"/>
</dbReference>
<dbReference type="Gene3D" id="3.30.930.20">
    <property type="entry name" value="Protein of unknown function DUF1054"/>
    <property type="match status" value="1"/>
</dbReference>